<evidence type="ECO:0000259" key="1">
    <source>
        <dbReference type="PROSITE" id="PS51480"/>
    </source>
</evidence>
<dbReference type="Pfam" id="PF02734">
    <property type="entry name" value="Dak2"/>
    <property type="match status" value="1"/>
</dbReference>
<organism evidence="2 3">
    <name type="scientific">Brevibacillus invocatus</name>
    <dbReference type="NCBI Taxonomy" id="173959"/>
    <lineage>
        <taxon>Bacteria</taxon>
        <taxon>Bacillati</taxon>
        <taxon>Bacillota</taxon>
        <taxon>Bacilli</taxon>
        <taxon>Bacillales</taxon>
        <taxon>Paenibacillaceae</taxon>
        <taxon>Brevibacillus</taxon>
    </lineage>
</organism>
<proteinExistence type="predicted"/>
<dbReference type="AlphaFoldDB" id="A0A3M8CBK8"/>
<dbReference type="NCBIfam" id="TIGR03599">
    <property type="entry name" value="YloV"/>
    <property type="match status" value="1"/>
</dbReference>
<dbReference type="PANTHER" id="PTHR33434">
    <property type="entry name" value="DEGV DOMAIN-CONTAINING PROTEIN DR_1986-RELATED"/>
    <property type="match status" value="1"/>
</dbReference>
<dbReference type="InterPro" id="IPR048394">
    <property type="entry name" value="FakA-like_M"/>
</dbReference>
<dbReference type="InterPro" id="IPR033470">
    <property type="entry name" value="FakA-like_C"/>
</dbReference>
<dbReference type="InterPro" id="IPR050270">
    <property type="entry name" value="DegV_domain_contain"/>
</dbReference>
<evidence type="ECO:0000313" key="3">
    <source>
        <dbReference type="Proteomes" id="UP000282028"/>
    </source>
</evidence>
<sequence>MVHTRLDGVQFSRMVYLGASLLSGNVKVVDGLNVFPVPDGDTGTNMNLTLTSGVEELSRKESSNISEAAAALAKGLLMGARGNSGVILSQLFRGFSKSVSGKEEINARQFADALKSGVDSAYQAVMKPVEGTILTVAREAADMAVRVARTSDDVLHVMEKTYDQAQETLLRTPEMLPVLKEVGVVDSGGQGLLYIYEGFLRALRGETVDEAKKSPSKPVDQVNLDQLVQEHHNAQIHMKTEDIKFGYCTEFMVWLSNSTEPNKKPFSESLFRNQLDKMGDSLLVVSDDEVVKVHIHAEHPGNVMQYAQQYGSLHRIKIENMREQHANILKAEERKDQTQGNAPERLGALPYGLIAVAAGDGIAEIYRSMGVHVVVEGGQTMNPSTEDFMKAIGDLNAENIIILPNNSNIIMAAQQAAELSEVPVSVIPSKSIPQGMAALVSFNASAEPSANEAAMSKAIAHVKTGMVTHAVRDTRMGDVEIKEGDFIGIAEKEIVTAGADLMESATTLLLGMVDEDTEIVTIFLGADATKEQSAALETALTDVYPEVEVEILFGGQPLYPFIYSVE</sequence>
<dbReference type="InterPro" id="IPR036117">
    <property type="entry name" value="DhaL_dom_sf"/>
</dbReference>
<dbReference type="SMART" id="SM01121">
    <property type="entry name" value="Dak1_2"/>
    <property type="match status" value="1"/>
</dbReference>
<dbReference type="Pfam" id="PF21645">
    <property type="entry name" value="FakA-like_M"/>
    <property type="match status" value="1"/>
</dbReference>
<dbReference type="EMBL" id="RHHR01000026">
    <property type="protein sequence ID" value="RNB72235.1"/>
    <property type="molecule type" value="Genomic_DNA"/>
</dbReference>
<reference evidence="2 3" key="1">
    <citation type="submission" date="2018-10" db="EMBL/GenBank/DDBJ databases">
        <title>Phylogenomics of Brevibacillus.</title>
        <authorList>
            <person name="Dunlap C."/>
        </authorList>
    </citation>
    <scope>NUCLEOTIDE SEQUENCE [LARGE SCALE GENOMIC DNA]</scope>
    <source>
        <strain evidence="2 3">JCM 12215</strain>
    </source>
</reference>
<protein>
    <submittedName>
        <fullName evidence="2">DAK2 domain-containing protein</fullName>
    </submittedName>
</protein>
<keyword evidence="3" id="KW-1185">Reference proteome</keyword>
<dbReference type="PROSITE" id="PS51480">
    <property type="entry name" value="DHAL"/>
    <property type="match status" value="1"/>
</dbReference>
<name>A0A3M8CBK8_9BACL</name>
<dbReference type="Proteomes" id="UP000282028">
    <property type="component" value="Unassembled WGS sequence"/>
</dbReference>
<accession>A0A3M8CBK8</accession>
<dbReference type="Pfam" id="PF13684">
    <property type="entry name" value="FakA-like_C"/>
    <property type="match status" value="1"/>
</dbReference>
<dbReference type="InterPro" id="IPR004007">
    <property type="entry name" value="DhaL_dom"/>
</dbReference>
<dbReference type="Gene3D" id="1.25.40.340">
    <property type="match status" value="1"/>
</dbReference>
<comment type="caution">
    <text evidence="2">The sequence shown here is derived from an EMBL/GenBank/DDBJ whole genome shotgun (WGS) entry which is preliminary data.</text>
</comment>
<dbReference type="GO" id="GO:0004371">
    <property type="term" value="F:glycerone kinase activity"/>
    <property type="evidence" value="ECO:0007669"/>
    <property type="project" value="InterPro"/>
</dbReference>
<dbReference type="PANTHER" id="PTHR33434:SF4">
    <property type="entry name" value="PHOSPHATASE PROTEIN"/>
    <property type="match status" value="1"/>
</dbReference>
<dbReference type="InterPro" id="IPR019986">
    <property type="entry name" value="YloV-like"/>
</dbReference>
<gene>
    <name evidence="2" type="ORF">EDM52_13850</name>
</gene>
<feature type="domain" description="DhaL" evidence="1">
    <location>
        <begin position="9"/>
        <end position="201"/>
    </location>
</feature>
<dbReference type="GO" id="GO:0006071">
    <property type="term" value="P:glycerol metabolic process"/>
    <property type="evidence" value="ECO:0007669"/>
    <property type="project" value="InterPro"/>
</dbReference>
<dbReference type="SMART" id="SM01120">
    <property type="entry name" value="Dak2"/>
    <property type="match status" value="1"/>
</dbReference>
<evidence type="ECO:0000313" key="2">
    <source>
        <dbReference type="EMBL" id="RNB72235.1"/>
    </source>
</evidence>
<dbReference type="SUPFAM" id="SSF101473">
    <property type="entry name" value="DhaL-like"/>
    <property type="match status" value="1"/>
</dbReference>
<dbReference type="OrthoDB" id="9760324at2"/>
<dbReference type="RefSeq" id="WP_122909572.1">
    <property type="nucleotide sequence ID" value="NZ_CBCSBE010000002.1"/>
</dbReference>